<accession>A0A7I8KYL8</accession>
<dbReference type="PANTHER" id="PTHR37265:SF5">
    <property type="entry name" value="OS01G0195300 PROTEIN"/>
    <property type="match status" value="1"/>
</dbReference>
<organism evidence="2 3">
    <name type="scientific">Spirodela intermedia</name>
    <name type="common">Intermediate duckweed</name>
    <dbReference type="NCBI Taxonomy" id="51605"/>
    <lineage>
        <taxon>Eukaryota</taxon>
        <taxon>Viridiplantae</taxon>
        <taxon>Streptophyta</taxon>
        <taxon>Embryophyta</taxon>
        <taxon>Tracheophyta</taxon>
        <taxon>Spermatophyta</taxon>
        <taxon>Magnoliopsida</taxon>
        <taxon>Liliopsida</taxon>
        <taxon>Araceae</taxon>
        <taxon>Lemnoideae</taxon>
        <taxon>Spirodela</taxon>
    </lineage>
</organism>
<evidence type="ECO:0000256" key="1">
    <source>
        <dbReference type="SAM" id="MobiDB-lite"/>
    </source>
</evidence>
<evidence type="ECO:0000313" key="2">
    <source>
        <dbReference type="EMBL" id="CAA7402917.1"/>
    </source>
</evidence>
<protein>
    <submittedName>
        <fullName evidence="2">Uncharacterized protein</fullName>
    </submittedName>
</protein>
<proteinExistence type="predicted"/>
<dbReference type="Proteomes" id="UP000663760">
    <property type="component" value="Chromosome 9"/>
</dbReference>
<dbReference type="PANTHER" id="PTHR37265">
    <property type="entry name" value="OS01G0195300 PROTEIN"/>
    <property type="match status" value="1"/>
</dbReference>
<feature type="region of interest" description="Disordered" evidence="1">
    <location>
        <begin position="108"/>
        <end position="128"/>
    </location>
</feature>
<dbReference type="EMBL" id="LR746272">
    <property type="protein sequence ID" value="CAA7402917.1"/>
    <property type="molecule type" value="Genomic_DNA"/>
</dbReference>
<feature type="compositionally biased region" description="Gly residues" evidence="1">
    <location>
        <begin position="115"/>
        <end position="127"/>
    </location>
</feature>
<sequence>MEEPEREQGDRGGNGAKIPMMYDEEEMEMELEDVEDFDDPGKFQIEEEMVAEVMKCLEEEITRPSSSSSSYVCSWAGAPFVTINGNEESCGPSFSDSASSVMASIDTRGVAGAPRHGGGSGGGGGAAAGEVRPWLLGPAWGVPAAGEELCVEDVEQSDDGCLALAGGGFEVEG</sequence>
<gene>
    <name evidence="2" type="ORF">SI8410_09013595</name>
</gene>
<dbReference type="OrthoDB" id="783490at2759"/>
<name>A0A7I8KYL8_SPIIN</name>
<keyword evidence="3" id="KW-1185">Reference proteome</keyword>
<reference evidence="2" key="1">
    <citation type="submission" date="2020-02" db="EMBL/GenBank/DDBJ databases">
        <authorList>
            <person name="Scholz U."/>
            <person name="Mascher M."/>
            <person name="Fiebig A."/>
        </authorList>
    </citation>
    <scope>NUCLEOTIDE SEQUENCE</scope>
</reference>
<evidence type="ECO:0000313" key="3">
    <source>
        <dbReference type="Proteomes" id="UP000663760"/>
    </source>
</evidence>
<dbReference type="AlphaFoldDB" id="A0A7I8KYL8"/>